<evidence type="ECO:0008006" key="2">
    <source>
        <dbReference type="Google" id="ProtNLM"/>
    </source>
</evidence>
<dbReference type="EMBL" id="UINC01131877">
    <property type="protein sequence ID" value="SVD13852.1"/>
    <property type="molecule type" value="Genomic_DNA"/>
</dbReference>
<organism evidence="1">
    <name type="scientific">marine metagenome</name>
    <dbReference type="NCBI Taxonomy" id="408172"/>
    <lineage>
        <taxon>unclassified sequences</taxon>
        <taxon>metagenomes</taxon>
        <taxon>ecological metagenomes</taxon>
    </lineage>
</organism>
<dbReference type="Gene3D" id="1.20.58.320">
    <property type="entry name" value="TPR-like"/>
    <property type="match status" value="1"/>
</dbReference>
<proteinExistence type="predicted"/>
<gene>
    <name evidence="1" type="ORF">METZ01_LOCUS366706</name>
</gene>
<sequence length="132" mass="15534">MDRFSCPQKQISLVDMNHTDVIKYWFSEKSRQHWFSSTPEIDNEIKQRYEQLWINAASGKLNDWQDSPQGCLALIIILDQFPLNMFRDEAKSFQTEELAVEVALKAIDNGYDEILNTEELLFLFMPLMHSEN</sequence>
<protein>
    <recommendedName>
        <fullName evidence="2">DUF924 domain-containing protein</fullName>
    </recommendedName>
</protein>
<evidence type="ECO:0000313" key="1">
    <source>
        <dbReference type="EMBL" id="SVD13852.1"/>
    </source>
</evidence>
<feature type="non-terminal residue" evidence="1">
    <location>
        <position position="132"/>
    </location>
</feature>
<name>A0A382SWA6_9ZZZZ</name>
<dbReference type="Pfam" id="PF06041">
    <property type="entry name" value="DUF924"/>
    <property type="match status" value="1"/>
</dbReference>
<dbReference type="InterPro" id="IPR010323">
    <property type="entry name" value="DUF924"/>
</dbReference>
<dbReference type="SUPFAM" id="SSF48452">
    <property type="entry name" value="TPR-like"/>
    <property type="match status" value="1"/>
</dbReference>
<reference evidence="1" key="1">
    <citation type="submission" date="2018-05" db="EMBL/GenBank/DDBJ databases">
        <authorList>
            <person name="Lanie J.A."/>
            <person name="Ng W.-L."/>
            <person name="Kazmierczak K.M."/>
            <person name="Andrzejewski T.M."/>
            <person name="Davidsen T.M."/>
            <person name="Wayne K.J."/>
            <person name="Tettelin H."/>
            <person name="Glass J.I."/>
            <person name="Rusch D."/>
            <person name="Podicherti R."/>
            <person name="Tsui H.-C.T."/>
            <person name="Winkler M.E."/>
        </authorList>
    </citation>
    <scope>NUCLEOTIDE SEQUENCE</scope>
</reference>
<accession>A0A382SWA6</accession>
<dbReference type="AlphaFoldDB" id="A0A382SWA6"/>
<dbReference type="InterPro" id="IPR011990">
    <property type="entry name" value="TPR-like_helical_dom_sf"/>
</dbReference>